<dbReference type="Pfam" id="PF08719">
    <property type="entry name" value="NADAR"/>
    <property type="match status" value="1"/>
</dbReference>
<organism evidence="3 4">
    <name type="scientific">Neoarthrinium moseri</name>
    <dbReference type="NCBI Taxonomy" id="1658444"/>
    <lineage>
        <taxon>Eukaryota</taxon>
        <taxon>Fungi</taxon>
        <taxon>Dikarya</taxon>
        <taxon>Ascomycota</taxon>
        <taxon>Pezizomycotina</taxon>
        <taxon>Sordariomycetes</taxon>
        <taxon>Xylariomycetidae</taxon>
        <taxon>Amphisphaeriales</taxon>
        <taxon>Apiosporaceae</taxon>
        <taxon>Neoarthrinium</taxon>
    </lineage>
</organism>
<protein>
    <recommendedName>
        <fullName evidence="2">NADAR domain-containing protein</fullName>
    </recommendedName>
</protein>
<dbReference type="InterPro" id="IPR012816">
    <property type="entry name" value="NADAR"/>
</dbReference>
<feature type="compositionally biased region" description="Basic and acidic residues" evidence="1">
    <location>
        <begin position="236"/>
        <end position="254"/>
    </location>
</feature>
<proteinExistence type="predicted"/>
<feature type="region of interest" description="Disordered" evidence="1">
    <location>
        <begin position="236"/>
        <end position="261"/>
    </location>
</feature>
<dbReference type="AlphaFoldDB" id="A0A9Q0ALR8"/>
<dbReference type="InterPro" id="IPR037238">
    <property type="entry name" value="YbiA-like_sf"/>
</dbReference>
<keyword evidence="4" id="KW-1185">Reference proteome</keyword>
<dbReference type="Proteomes" id="UP000829685">
    <property type="component" value="Unassembled WGS sequence"/>
</dbReference>
<accession>A0A9Q0ALR8</accession>
<evidence type="ECO:0000256" key="1">
    <source>
        <dbReference type="SAM" id="MobiDB-lite"/>
    </source>
</evidence>
<reference evidence="3" key="1">
    <citation type="submission" date="2021-03" db="EMBL/GenBank/DDBJ databases">
        <title>Revisited historic fungal species revealed as producer of novel bioactive compounds through whole genome sequencing and comparative genomics.</title>
        <authorList>
            <person name="Vignolle G.A."/>
            <person name="Hochenegger N."/>
            <person name="Mach R.L."/>
            <person name="Mach-Aigner A.R."/>
            <person name="Javad Rahimi M."/>
            <person name="Salim K.A."/>
            <person name="Chan C.M."/>
            <person name="Lim L.B.L."/>
            <person name="Cai F."/>
            <person name="Druzhinina I.S."/>
            <person name="U'Ren J.M."/>
            <person name="Derntl C."/>
        </authorList>
    </citation>
    <scope>NUCLEOTIDE SEQUENCE</scope>
    <source>
        <strain evidence="3">TUCIM 5799</strain>
    </source>
</reference>
<evidence type="ECO:0000259" key="2">
    <source>
        <dbReference type="Pfam" id="PF08719"/>
    </source>
</evidence>
<sequence>MPKKRKAPPSARSAAGPGISTSPTPISMSTAPTTSGPEPLPDKATAPLYFWRESHAGTGFLSQWHSGHAFLDPRDAERKVYATAEHYMMHHKALLFGDADAAAAVLKTGHPRKVKALGRAVQGFSEEAWGRERGRVVERANYCKFTFPAADPSSEEGEEAGGGREWRLGTGATAKTMQAASFRAALLATGERELVEASPYDRIWGVGFAAADADANREHWGENLLGKALMVVRETFRREDAEEAERKRDRSKDGDEADRED</sequence>
<dbReference type="EMBL" id="JAFIMR010000026">
    <property type="protein sequence ID" value="KAI1863033.1"/>
    <property type="molecule type" value="Genomic_DNA"/>
</dbReference>
<feature type="region of interest" description="Disordered" evidence="1">
    <location>
        <begin position="1"/>
        <end position="41"/>
    </location>
</feature>
<evidence type="ECO:0000313" key="4">
    <source>
        <dbReference type="Proteomes" id="UP000829685"/>
    </source>
</evidence>
<dbReference type="CDD" id="cd15457">
    <property type="entry name" value="NADAR"/>
    <property type="match status" value="1"/>
</dbReference>
<feature type="domain" description="NADAR" evidence="2">
    <location>
        <begin position="49"/>
        <end position="237"/>
    </location>
</feature>
<evidence type="ECO:0000313" key="3">
    <source>
        <dbReference type="EMBL" id="KAI1863033.1"/>
    </source>
</evidence>
<comment type="caution">
    <text evidence="3">The sequence shown here is derived from an EMBL/GenBank/DDBJ whole genome shotgun (WGS) entry which is preliminary data.</text>
</comment>
<gene>
    <name evidence="3" type="ORF">JX265_009079</name>
</gene>
<feature type="compositionally biased region" description="Low complexity" evidence="1">
    <location>
        <begin position="8"/>
        <end position="35"/>
    </location>
</feature>
<dbReference type="Gene3D" id="1.10.357.40">
    <property type="entry name" value="YbiA-like"/>
    <property type="match status" value="1"/>
</dbReference>
<name>A0A9Q0ALR8_9PEZI</name>
<dbReference type="SUPFAM" id="SSF143990">
    <property type="entry name" value="YbiA-like"/>
    <property type="match status" value="2"/>
</dbReference>